<dbReference type="Gene3D" id="2.120.10.80">
    <property type="entry name" value="Kelch-type beta propeller"/>
    <property type="match status" value="2"/>
</dbReference>
<evidence type="ECO:0000256" key="3">
    <source>
        <dbReference type="SAM" id="MobiDB-lite"/>
    </source>
</evidence>
<protein>
    <recommendedName>
        <fullName evidence="6">Galactose oxidase</fullName>
    </recommendedName>
</protein>
<dbReference type="GO" id="GO:0019760">
    <property type="term" value="P:glucosinolate metabolic process"/>
    <property type="evidence" value="ECO:0007669"/>
    <property type="project" value="UniProtKB-ARBA"/>
</dbReference>
<dbReference type="InterPro" id="IPR011043">
    <property type="entry name" value="Gal_Oxase/kelch_b-propeller"/>
</dbReference>
<organism evidence="4 5">
    <name type="scientific">Gymnopilus dilepis</name>
    <dbReference type="NCBI Taxonomy" id="231916"/>
    <lineage>
        <taxon>Eukaryota</taxon>
        <taxon>Fungi</taxon>
        <taxon>Dikarya</taxon>
        <taxon>Basidiomycota</taxon>
        <taxon>Agaricomycotina</taxon>
        <taxon>Agaricomycetes</taxon>
        <taxon>Agaricomycetidae</taxon>
        <taxon>Agaricales</taxon>
        <taxon>Agaricineae</taxon>
        <taxon>Hymenogastraceae</taxon>
        <taxon>Gymnopilus</taxon>
    </lineage>
</organism>
<dbReference type="Proteomes" id="UP000284706">
    <property type="component" value="Unassembled WGS sequence"/>
</dbReference>
<evidence type="ECO:0000256" key="2">
    <source>
        <dbReference type="ARBA" id="ARBA00023004"/>
    </source>
</evidence>
<dbReference type="InterPro" id="IPR015915">
    <property type="entry name" value="Kelch-typ_b-propeller"/>
</dbReference>
<keyword evidence="2" id="KW-0408">Iron</keyword>
<evidence type="ECO:0000313" key="4">
    <source>
        <dbReference type="EMBL" id="PPR04379.1"/>
    </source>
</evidence>
<proteinExistence type="predicted"/>
<name>A0A409YMT2_9AGAR</name>
<feature type="region of interest" description="Disordered" evidence="3">
    <location>
        <begin position="58"/>
        <end position="77"/>
    </location>
</feature>
<dbReference type="EMBL" id="NHYE01000633">
    <property type="protein sequence ID" value="PPR04379.1"/>
    <property type="molecule type" value="Genomic_DNA"/>
</dbReference>
<evidence type="ECO:0008006" key="6">
    <source>
        <dbReference type="Google" id="ProtNLM"/>
    </source>
</evidence>
<evidence type="ECO:0000256" key="1">
    <source>
        <dbReference type="ARBA" id="ARBA00022737"/>
    </source>
</evidence>
<evidence type="ECO:0000313" key="5">
    <source>
        <dbReference type="Proteomes" id="UP000284706"/>
    </source>
</evidence>
<keyword evidence="5" id="KW-1185">Reference proteome</keyword>
<dbReference type="InParanoid" id="A0A409YMT2"/>
<comment type="caution">
    <text evidence="4">The sequence shown here is derived from an EMBL/GenBank/DDBJ whole genome shotgun (WGS) entry which is preliminary data.</text>
</comment>
<sequence>MPLISSWAPINLAPGAAQALTRSSHALIAHGGKAYIFGGELKPRIPVDADLHIVDLSSGQHSSIQPPSAASADETPAPRVGSALAKVGNALYLWGGRGGKDMKPLSGELWKFDLGKKDNAWEKLATKGDQPEERSYHVFTGVAPNTLYLHAGCPPTGRLSTLHALDLTTLTWKSLADAPEPARGGTVLASVPSVGTAGSLIRFGGFAGYELGGPLDIYDIAQNKWESVTPPGESPSARSVHALLGLPNPNVKKQGGLVAIMYGGERDPAPKELGHDGAGRFLSDVWGLKRTADGNWSWEKATLKEGSEVPQPRGWFAADITESGQLVVQGGLNENNERIGDAWVLTVEEA</sequence>
<dbReference type="STRING" id="231916.A0A409YMT2"/>
<dbReference type="PANTHER" id="PTHR47435">
    <property type="entry name" value="KELCH REPEAT PROTEIN (AFU_ORTHOLOGUE AFUA_5G12780)"/>
    <property type="match status" value="1"/>
</dbReference>
<dbReference type="Pfam" id="PF24681">
    <property type="entry name" value="Kelch_KLHDC2_KLHL20_DRC7"/>
    <property type="match status" value="1"/>
</dbReference>
<dbReference type="AlphaFoldDB" id="A0A409YMT2"/>
<dbReference type="SUPFAM" id="SSF50965">
    <property type="entry name" value="Galactose oxidase, central domain"/>
    <property type="match status" value="1"/>
</dbReference>
<dbReference type="OrthoDB" id="10250130at2759"/>
<keyword evidence="1" id="KW-0677">Repeat</keyword>
<accession>A0A409YMT2</accession>
<feature type="compositionally biased region" description="Polar residues" evidence="3">
    <location>
        <begin position="58"/>
        <end position="68"/>
    </location>
</feature>
<reference evidence="4 5" key="1">
    <citation type="journal article" date="2018" name="Evol. Lett.">
        <title>Horizontal gene cluster transfer increased hallucinogenic mushroom diversity.</title>
        <authorList>
            <person name="Reynolds H.T."/>
            <person name="Vijayakumar V."/>
            <person name="Gluck-Thaler E."/>
            <person name="Korotkin H.B."/>
            <person name="Matheny P.B."/>
            <person name="Slot J.C."/>
        </authorList>
    </citation>
    <scope>NUCLEOTIDE SEQUENCE [LARGE SCALE GENOMIC DNA]</scope>
    <source>
        <strain evidence="4 5">SRW20</strain>
    </source>
</reference>
<dbReference type="SUPFAM" id="SSF117281">
    <property type="entry name" value="Kelch motif"/>
    <property type="match status" value="1"/>
</dbReference>
<dbReference type="PANTHER" id="PTHR47435:SF4">
    <property type="entry name" value="KELCH REPEAT PROTEIN (AFU_ORTHOLOGUE AFUA_5G12780)"/>
    <property type="match status" value="1"/>
</dbReference>
<gene>
    <name evidence="4" type="ORF">CVT26_004217</name>
</gene>